<accession>A0ABT8C3C7</accession>
<comment type="caution">
    <text evidence="1">The sequence shown here is derived from an EMBL/GenBank/DDBJ whole genome shotgun (WGS) entry which is preliminary data.</text>
</comment>
<proteinExistence type="predicted"/>
<dbReference type="Proteomes" id="UP001236663">
    <property type="component" value="Unassembled WGS sequence"/>
</dbReference>
<protein>
    <recommendedName>
        <fullName evidence="3">Glyoxalase</fullName>
    </recommendedName>
</protein>
<dbReference type="EMBL" id="JAUFQS010000003">
    <property type="protein sequence ID" value="MDN3686587.1"/>
    <property type="molecule type" value="Genomic_DNA"/>
</dbReference>
<gene>
    <name evidence="1" type="ORF">QWZ15_01990</name>
</gene>
<dbReference type="RefSeq" id="WP_163384743.1">
    <property type="nucleotide sequence ID" value="NZ_JAUFQS010000003.1"/>
</dbReference>
<evidence type="ECO:0000313" key="1">
    <source>
        <dbReference type="EMBL" id="MDN3686587.1"/>
    </source>
</evidence>
<keyword evidence="2" id="KW-1185">Reference proteome</keyword>
<name>A0ABT8C3C7_9BACT</name>
<evidence type="ECO:0008006" key="3">
    <source>
        <dbReference type="Google" id="ProtNLM"/>
    </source>
</evidence>
<evidence type="ECO:0000313" key="2">
    <source>
        <dbReference type="Proteomes" id="UP001236663"/>
    </source>
</evidence>
<reference evidence="2" key="1">
    <citation type="journal article" date="2019" name="Int. J. Syst. Evol. Microbiol.">
        <title>The Global Catalogue of Microorganisms (GCM) 10K type strain sequencing project: providing services to taxonomists for standard genome sequencing and annotation.</title>
        <authorList>
            <consortium name="The Broad Institute Genomics Platform"/>
            <consortium name="The Broad Institute Genome Sequencing Center for Infectious Disease"/>
            <person name="Wu L."/>
            <person name="Ma J."/>
        </authorList>
    </citation>
    <scope>NUCLEOTIDE SEQUENCE [LARGE SCALE GENOMIC DNA]</scope>
    <source>
        <strain evidence="2">CECT 7706</strain>
    </source>
</reference>
<organism evidence="1 2">
    <name type="scientific">Cyclobacterium jeungdonense</name>
    <dbReference type="NCBI Taxonomy" id="708087"/>
    <lineage>
        <taxon>Bacteria</taxon>
        <taxon>Pseudomonadati</taxon>
        <taxon>Bacteroidota</taxon>
        <taxon>Cytophagia</taxon>
        <taxon>Cytophagales</taxon>
        <taxon>Cyclobacteriaceae</taxon>
        <taxon>Cyclobacterium</taxon>
    </lineage>
</organism>
<sequence length="138" mass="16083">MSLAWSVKLVMDKTQEYSRPTIPTLEFSKGMSEEEVFQNAVVRPVIKMLHDLLLAYFKHFIATKKLQFSQLSEKEKTNFIESSFHKDIAFRNEIRGLVIGHFSTAEFLLYAAMQHEINRSINTILKERISSNRESLLE</sequence>